<dbReference type="RefSeq" id="WP_161863376.1">
    <property type="nucleotide sequence ID" value="NZ_CP046620.1"/>
</dbReference>
<sequence length="171" mass="19216">MRRLGHALAIVFLTLLTQLGGMAWLLSLRAKGFPLLPHLSHDDGRKLDIALWNVDESGSYQAGRHPSPIGYWAFDPRVDNAPDPCRETRGLSLRWDMAWLQPYVRKGLALDPERLGAALRWLTREGPEAGLGKVFVEPHIAQRSAISSTVIRFQGCRATRHDDHIHIELAN</sequence>
<accession>A0A6P1T578</accession>
<dbReference type="AlphaFoldDB" id="A0A6P1T578"/>
<dbReference type="Gene3D" id="3.30.1380.10">
    <property type="match status" value="1"/>
</dbReference>
<dbReference type="Proteomes" id="UP000464495">
    <property type="component" value="Chromosome"/>
</dbReference>
<reference evidence="1 2" key="1">
    <citation type="submission" date="2019-12" db="EMBL/GenBank/DDBJ databases">
        <title>Complete genome sequence of Algicella marina strain 9Alg 56(T) isolated from the red alga Tichocarpus crinitus.</title>
        <authorList>
            <person name="Kim S.-G."/>
            <person name="Nedashkovskaya O.I."/>
        </authorList>
    </citation>
    <scope>NUCLEOTIDE SEQUENCE [LARGE SCALE GENOMIC DNA]</scope>
    <source>
        <strain evidence="1 2">9Alg 56</strain>
    </source>
</reference>
<dbReference type="InterPro" id="IPR009045">
    <property type="entry name" value="Zn_M74/Hedgehog-like"/>
</dbReference>
<proteinExistence type="predicted"/>
<dbReference type="KEGG" id="amaq:GO499_17420"/>
<organism evidence="1 2">
    <name type="scientific">Algicella marina</name>
    <dbReference type="NCBI Taxonomy" id="2683284"/>
    <lineage>
        <taxon>Bacteria</taxon>
        <taxon>Pseudomonadati</taxon>
        <taxon>Pseudomonadota</taxon>
        <taxon>Alphaproteobacteria</taxon>
        <taxon>Rhodobacterales</taxon>
        <taxon>Paracoccaceae</taxon>
        <taxon>Algicella</taxon>
    </lineage>
</organism>
<keyword evidence="2" id="KW-1185">Reference proteome</keyword>
<protein>
    <submittedName>
        <fullName evidence="1">Uncharacterized protein</fullName>
    </submittedName>
</protein>
<name>A0A6P1T578_9RHOB</name>
<gene>
    <name evidence="1" type="ORF">GO499_17420</name>
</gene>
<evidence type="ECO:0000313" key="1">
    <source>
        <dbReference type="EMBL" id="QHQ36833.1"/>
    </source>
</evidence>
<dbReference type="EMBL" id="CP046620">
    <property type="protein sequence ID" value="QHQ36833.1"/>
    <property type="molecule type" value="Genomic_DNA"/>
</dbReference>
<evidence type="ECO:0000313" key="2">
    <source>
        <dbReference type="Proteomes" id="UP000464495"/>
    </source>
</evidence>